<dbReference type="Pfam" id="PF06041">
    <property type="entry name" value="DUF924"/>
    <property type="match status" value="1"/>
</dbReference>
<evidence type="ECO:0000313" key="1">
    <source>
        <dbReference type="EMBL" id="MFD1744548.1"/>
    </source>
</evidence>
<proteinExistence type="predicted"/>
<dbReference type="SUPFAM" id="SSF48452">
    <property type="entry name" value="TPR-like"/>
    <property type="match status" value="1"/>
</dbReference>
<name>A0ABW4LZE3_9HYPH</name>
<comment type="caution">
    <text evidence="1">The sequence shown here is derived from an EMBL/GenBank/DDBJ whole genome shotgun (WGS) entry which is preliminary data.</text>
</comment>
<dbReference type="InterPro" id="IPR010323">
    <property type="entry name" value="DUF924"/>
</dbReference>
<dbReference type="Gene3D" id="1.25.40.10">
    <property type="entry name" value="Tetratricopeptide repeat domain"/>
    <property type="match status" value="1"/>
</dbReference>
<reference evidence="2" key="1">
    <citation type="journal article" date="2019" name="Int. J. Syst. Evol. Microbiol.">
        <title>The Global Catalogue of Microorganisms (GCM) 10K type strain sequencing project: providing services to taxonomists for standard genome sequencing and annotation.</title>
        <authorList>
            <consortium name="The Broad Institute Genomics Platform"/>
            <consortium name="The Broad Institute Genome Sequencing Center for Infectious Disease"/>
            <person name="Wu L."/>
            <person name="Ma J."/>
        </authorList>
    </citation>
    <scope>NUCLEOTIDE SEQUENCE [LARGE SCALE GENOMIC DNA]</scope>
    <source>
        <strain evidence="2">CG52</strain>
    </source>
</reference>
<evidence type="ECO:0000313" key="2">
    <source>
        <dbReference type="Proteomes" id="UP001597322"/>
    </source>
</evidence>
<accession>A0ABW4LZE3</accession>
<dbReference type="EMBL" id="JBHUEQ010000004">
    <property type="protein sequence ID" value="MFD1744548.1"/>
    <property type="molecule type" value="Genomic_DNA"/>
</dbReference>
<dbReference type="Proteomes" id="UP001597322">
    <property type="component" value="Unassembled WGS sequence"/>
</dbReference>
<keyword evidence="2" id="KW-1185">Reference proteome</keyword>
<dbReference type="RefSeq" id="WP_377396705.1">
    <property type="nucleotide sequence ID" value="NZ_JBHUEQ010000004.1"/>
</dbReference>
<protein>
    <submittedName>
        <fullName evidence="1">DUF924 family protein</fullName>
    </submittedName>
</protein>
<dbReference type="Gene3D" id="1.20.58.320">
    <property type="entry name" value="TPR-like"/>
    <property type="match status" value="1"/>
</dbReference>
<dbReference type="InterPro" id="IPR011990">
    <property type="entry name" value="TPR-like_helical_dom_sf"/>
</dbReference>
<organism evidence="1 2">
    <name type="scientific">Rhizobium helianthi</name>
    <dbReference type="NCBI Taxonomy" id="1132695"/>
    <lineage>
        <taxon>Bacteria</taxon>
        <taxon>Pseudomonadati</taxon>
        <taxon>Pseudomonadota</taxon>
        <taxon>Alphaproteobacteria</taxon>
        <taxon>Hyphomicrobiales</taxon>
        <taxon>Rhizobiaceae</taxon>
        <taxon>Rhizobium/Agrobacterium group</taxon>
        <taxon>Rhizobium</taxon>
    </lineage>
</organism>
<sequence length="183" mass="21521">MQPIGQDDALAVTRFWREAGREKWFDKDAAFDDRFHDAFRDLHFAAARRELSHWSETPESALALLLLLDQFPRNCFRHTAHMYATDSLALHYARIMLEAGRDRQIDEELRVFFYLPFMHSEDLSDQDLCCKLCEPLDENTRKHAQEHRDIIARFGRFPHRNHILLRETTPEEQAFMDAGGFAG</sequence>
<gene>
    <name evidence="1" type="ORF">ACFSE1_03655</name>
</gene>